<dbReference type="EMBL" id="QTSX02000495">
    <property type="protein sequence ID" value="KAJ9086926.1"/>
    <property type="molecule type" value="Genomic_DNA"/>
</dbReference>
<reference evidence="1" key="1">
    <citation type="submission" date="2022-04" db="EMBL/GenBank/DDBJ databases">
        <title>Genome of the entomopathogenic fungus Entomophthora muscae.</title>
        <authorList>
            <person name="Elya C."/>
            <person name="Lovett B.R."/>
            <person name="Lee E."/>
            <person name="Macias A.M."/>
            <person name="Hajek A.E."/>
            <person name="De Bivort B.L."/>
            <person name="Kasson M.T."/>
            <person name="De Fine Licht H.H."/>
            <person name="Stajich J.E."/>
        </authorList>
    </citation>
    <scope>NUCLEOTIDE SEQUENCE</scope>
    <source>
        <strain evidence="1">Berkeley</strain>
    </source>
</reference>
<comment type="caution">
    <text evidence="1">The sequence shown here is derived from an EMBL/GenBank/DDBJ whole genome shotgun (WGS) entry which is preliminary data.</text>
</comment>
<proteinExistence type="predicted"/>
<gene>
    <name evidence="1" type="primary">BTBD9</name>
    <name evidence="1" type="ORF">DSO57_1038498</name>
</gene>
<keyword evidence="2" id="KW-1185">Reference proteome</keyword>
<sequence length="318" mass="36057">MHHFSISNKSAFLNFGTLSRNKWISCHTSTSYFEISARIYISELLNQANFYVKISELPKTKKTKRCLSEIGVFKHTGTISKEKPGVEAQKSIRVKTASNQSAPILAFSVSCGPEIQSLCLVLNFAKNMFPFWIEAESSLSFSHLFNNIEFSDVLLGSNLCCNREATQPQTVHKRPKTKNDKERKIYAHKSVLSSSCRFFKGMFANGFQESKSPEILLDCDINTIEIILQYIYTKEIPWKKIKRSSFELWVNVFKNAHFMGLPGLSDLALWFSFSLVNSDGVFALLNLCKEFDSGGPILSSLLDFLKRPDIKIPLGVDY</sequence>
<protein>
    <submittedName>
        <fullName evidence="1">BTB/POZ domain-containing protein 9</fullName>
    </submittedName>
</protein>
<name>A0ACC2UJV9_9FUNG</name>
<evidence type="ECO:0000313" key="2">
    <source>
        <dbReference type="Proteomes" id="UP001165960"/>
    </source>
</evidence>
<accession>A0ACC2UJV9</accession>
<evidence type="ECO:0000313" key="1">
    <source>
        <dbReference type="EMBL" id="KAJ9086926.1"/>
    </source>
</evidence>
<organism evidence="1 2">
    <name type="scientific">Entomophthora muscae</name>
    <dbReference type="NCBI Taxonomy" id="34485"/>
    <lineage>
        <taxon>Eukaryota</taxon>
        <taxon>Fungi</taxon>
        <taxon>Fungi incertae sedis</taxon>
        <taxon>Zoopagomycota</taxon>
        <taxon>Entomophthoromycotina</taxon>
        <taxon>Entomophthoromycetes</taxon>
        <taxon>Entomophthorales</taxon>
        <taxon>Entomophthoraceae</taxon>
        <taxon>Entomophthora</taxon>
    </lineage>
</organism>
<dbReference type="Proteomes" id="UP001165960">
    <property type="component" value="Unassembled WGS sequence"/>
</dbReference>